<comment type="caution">
    <text evidence="2">The sequence shown here is derived from an EMBL/GenBank/DDBJ whole genome shotgun (WGS) entry which is preliminary data.</text>
</comment>
<reference evidence="2 3" key="1">
    <citation type="journal article" date="2023" name="Plants (Basel)">
        <title>Bridging the Gap: Combining Genomics and Transcriptomics Approaches to Understand Stylosanthes scabra, an Orphan Legume from the Brazilian Caatinga.</title>
        <authorList>
            <person name="Ferreira-Neto J.R.C."/>
            <person name="da Silva M.D."/>
            <person name="Binneck E."/>
            <person name="de Melo N.F."/>
            <person name="da Silva R.H."/>
            <person name="de Melo A.L.T.M."/>
            <person name="Pandolfi V."/>
            <person name="Bustamante F.O."/>
            <person name="Brasileiro-Vidal A.C."/>
            <person name="Benko-Iseppon A.M."/>
        </authorList>
    </citation>
    <scope>NUCLEOTIDE SEQUENCE [LARGE SCALE GENOMIC DNA]</scope>
    <source>
        <tissue evidence="2">Leaves</tissue>
    </source>
</reference>
<gene>
    <name evidence="2" type="ORF">PIB30_083466</name>
</gene>
<organism evidence="2 3">
    <name type="scientific">Stylosanthes scabra</name>
    <dbReference type="NCBI Taxonomy" id="79078"/>
    <lineage>
        <taxon>Eukaryota</taxon>
        <taxon>Viridiplantae</taxon>
        <taxon>Streptophyta</taxon>
        <taxon>Embryophyta</taxon>
        <taxon>Tracheophyta</taxon>
        <taxon>Spermatophyta</taxon>
        <taxon>Magnoliopsida</taxon>
        <taxon>eudicotyledons</taxon>
        <taxon>Gunneridae</taxon>
        <taxon>Pentapetalae</taxon>
        <taxon>rosids</taxon>
        <taxon>fabids</taxon>
        <taxon>Fabales</taxon>
        <taxon>Fabaceae</taxon>
        <taxon>Papilionoideae</taxon>
        <taxon>50 kb inversion clade</taxon>
        <taxon>dalbergioids sensu lato</taxon>
        <taxon>Dalbergieae</taxon>
        <taxon>Pterocarpus clade</taxon>
        <taxon>Stylosanthes</taxon>
    </lineage>
</organism>
<protein>
    <submittedName>
        <fullName evidence="2">Uncharacterized protein</fullName>
    </submittedName>
</protein>
<feature type="compositionally biased region" description="Polar residues" evidence="1">
    <location>
        <begin position="196"/>
        <end position="206"/>
    </location>
</feature>
<proteinExistence type="predicted"/>
<evidence type="ECO:0000313" key="3">
    <source>
        <dbReference type="Proteomes" id="UP001341840"/>
    </source>
</evidence>
<dbReference type="EMBL" id="JASCZI010122149">
    <property type="protein sequence ID" value="MED6163794.1"/>
    <property type="molecule type" value="Genomic_DNA"/>
</dbReference>
<accession>A0ABU6URV5</accession>
<evidence type="ECO:0000313" key="2">
    <source>
        <dbReference type="EMBL" id="MED6163794.1"/>
    </source>
</evidence>
<keyword evidence="3" id="KW-1185">Reference proteome</keyword>
<feature type="region of interest" description="Disordered" evidence="1">
    <location>
        <begin position="56"/>
        <end position="86"/>
    </location>
</feature>
<evidence type="ECO:0000256" key="1">
    <source>
        <dbReference type="SAM" id="MobiDB-lite"/>
    </source>
</evidence>
<name>A0ABU6URV5_9FABA</name>
<feature type="region of interest" description="Disordered" evidence="1">
    <location>
        <begin position="190"/>
        <end position="238"/>
    </location>
</feature>
<feature type="compositionally biased region" description="Gly residues" evidence="1">
    <location>
        <begin position="69"/>
        <end position="81"/>
    </location>
</feature>
<dbReference type="Proteomes" id="UP001341840">
    <property type="component" value="Unassembled WGS sequence"/>
</dbReference>
<sequence>MADGARASGILHFFEDCMTCGGIGLRWAHLTLMGLRDPVVPATGMIPCDVVDGIPEAPDMVQPEDGELPEGGRGRGQGGPNGSPVRVDEPMQGVHADDALEFNFGLTDADFLTLGLPGPLHATPDTEAGPSQPQAPLMELQIEVPSSLFSEQYPHSPVHHSHAYTPDVDQIPDSYTQWCSELFGQTSYQPVPDHSSWGTPIQQTESFAHMTHETPPSAYEPRRQEVLGSDDSGDAHHV</sequence>